<dbReference type="EMBL" id="SMKI01000284">
    <property type="protein sequence ID" value="TDC71308.1"/>
    <property type="molecule type" value="Genomic_DNA"/>
</dbReference>
<comment type="similarity">
    <text evidence="1">Belongs to the arsA ATPase family.</text>
</comment>
<dbReference type="InterPro" id="IPR016300">
    <property type="entry name" value="ATPase_ArsA/GET3"/>
</dbReference>
<dbReference type="AlphaFoldDB" id="A0A4R4T348"/>
<dbReference type="SUPFAM" id="SSF52540">
    <property type="entry name" value="P-loop containing nucleoside triphosphate hydrolases"/>
    <property type="match status" value="1"/>
</dbReference>
<accession>A0A4R4T348</accession>
<evidence type="ECO:0000256" key="1">
    <source>
        <dbReference type="ARBA" id="ARBA00011040"/>
    </source>
</evidence>
<reference evidence="4 5" key="1">
    <citation type="submission" date="2019-03" db="EMBL/GenBank/DDBJ databases">
        <title>Draft genome sequences of novel Actinobacteria.</title>
        <authorList>
            <person name="Sahin N."/>
            <person name="Ay H."/>
            <person name="Saygin H."/>
        </authorList>
    </citation>
    <scope>NUCLEOTIDE SEQUENCE [LARGE SCALE GENOMIC DNA]</scope>
    <source>
        <strain evidence="4 5">DSM 41900</strain>
    </source>
</reference>
<dbReference type="GO" id="GO:0016887">
    <property type="term" value="F:ATP hydrolysis activity"/>
    <property type="evidence" value="ECO:0007669"/>
    <property type="project" value="InterPro"/>
</dbReference>
<sequence>MTSEGPGARTLLVTGPGGDGVSTVAAATALAAARAGEPTLLLSHEPAGRLAALLGTAPPAWPEEPARPADGLSVARIDSGSRFRAGVLAAQRHVRPALDALGAGVLDDDELTELPGTAPLALLHALRTAHDAGRWALVVVDLPPVTDAIRALALPAQLRRYLRRLLPPERQTARALRPLVAQLLGVPLPTQSLYETADRWDAELAALQRLFEGPGAAVRLVLDPTERSAAQARAARAGLALHGLGVEALIANRLLPTGSAAQLLATLAGQQREQLVEFGAATGLATHHHVPHLGRPVRPADLAGLPLPPVGEPGDAGPAESVVEDRLAAEGLLVWRLPLPGAARDDLGLVRRGDELLVTTGPFRRALALPAALRRCTVAGAAFTDASELAVRFAPDPDRWPDRALTGIPRPG</sequence>
<dbReference type="InterPro" id="IPR025723">
    <property type="entry name" value="ArsA/GET3_ATPase-like"/>
</dbReference>
<dbReference type="Gene3D" id="2.60.40.790">
    <property type="match status" value="1"/>
</dbReference>
<keyword evidence="5" id="KW-1185">Reference proteome</keyword>
<dbReference type="OrthoDB" id="9780677at2"/>
<dbReference type="Proteomes" id="UP000295345">
    <property type="component" value="Unassembled WGS sequence"/>
</dbReference>
<dbReference type="PANTHER" id="PTHR10803">
    <property type="entry name" value="ARSENICAL PUMP-DRIVING ATPASE ARSENITE-TRANSLOCATING ATPASE"/>
    <property type="match status" value="1"/>
</dbReference>
<gene>
    <name evidence="4" type="ORF">E1283_23650</name>
</gene>
<dbReference type="InterPro" id="IPR027417">
    <property type="entry name" value="P-loop_NTPase"/>
</dbReference>
<evidence type="ECO:0000259" key="3">
    <source>
        <dbReference type="Pfam" id="PF17886"/>
    </source>
</evidence>
<dbReference type="Gene3D" id="3.40.50.300">
    <property type="entry name" value="P-loop containing nucleotide triphosphate hydrolases"/>
    <property type="match status" value="1"/>
</dbReference>
<dbReference type="Pfam" id="PF17886">
    <property type="entry name" value="ArsA_HSP20"/>
    <property type="match status" value="1"/>
</dbReference>
<evidence type="ECO:0000313" key="5">
    <source>
        <dbReference type="Proteomes" id="UP000295345"/>
    </source>
</evidence>
<name>A0A4R4T348_9ACTN</name>
<dbReference type="Pfam" id="PF02374">
    <property type="entry name" value="ArsA_ATPase"/>
    <property type="match status" value="1"/>
</dbReference>
<evidence type="ECO:0000259" key="2">
    <source>
        <dbReference type="Pfam" id="PF02374"/>
    </source>
</evidence>
<proteinExistence type="inferred from homology"/>
<dbReference type="InterPro" id="IPR040612">
    <property type="entry name" value="ArsA_HSP20-like"/>
</dbReference>
<dbReference type="GO" id="GO:0005524">
    <property type="term" value="F:ATP binding"/>
    <property type="evidence" value="ECO:0007669"/>
    <property type="project" value="InterPro"/>
</dbReference>
<comment type="caution">
    <text evidence="4">The sequence shown here is derived from an EMBL/GenBank/DDBJ whole genome shotgun (WGS) entry which is preliminary data.</text>
</comment>
<feature type="domain" description="ArsA/GET3 Anion-transporting ATPase-like" evidence="2">
    <location>
        <begin position="9"/>
        <end position="262"/>
    </location>
</feature>
<dbReference type="RefSeq" id="WP_132820150.1">
    <property type="nucleotide sequence ID" value="NZ_SMKI01000284.1"/>
</dbReference>
<evidence type="ECO:0000313" key="4">
    <source>
        <dbReference type="EMBL" id="TDC71308.1"/>
    </source>
</evidence>
<dbReference type="InterPro" id="IPR008978">
    <property type="entry name" value="HSP20-like_chaperone"/>
</dbReference>
<dbReference type="PANTHER" id="PTHR10803:SF3">
    <property type="entry name" value="ATPASE GET3"/>
    <property type="match status" value="1"/>
</dbReference>
<feature type="domain" description="ArsA HSP20-like" evidence="3">
    <location>
        <begin position="333"/>
        <end position="393"/>
    </location>
</feature>
<organism evidence="4 5">
    <name type="scientific">Streptomyces hainanensis</name>
    <dbReference type="NCBI Taxonomy" id="402648"/>
    <lineage>
        <taxon>Bacteria</taxon>
        <taxon>Bacillati</taxon>
        <taxon>Actinomycetota</taxon>
        <taxon>Actinomycetes</taxon>
        <taxon>Kitasatosporales</taxon>
        <taxon>Streptomycetaceae</taxon>
        <taxon>Streptomyces</taxon>
    </lineage>
</organism>
<protein>
    <submittedName>
        <fullName evidence="4">ArsA family ATPase</fullName>
    </submittedName>
</protein>